<dbReference type="PANTHER" id="PTHR11963:SF23">
    <property type="entry name" value="CYTOSOL AMINOPEPTIDASE"/>
    <property type="match status" value="1"/>
</dbReference>
<keyword evidence="7" id="KW-0464">Manganese</keyword>
<dbReference type="PROSITE" id="PS00631">
    <property type="entry name" value="CYTOSOL_AP"/>
    <property type="match status" value="1"/>
</dbReference>
<dbReference type="InterPro" id="IPR000819">
    <property type="entry name" value="Peptidase_M17_C"/>
</dbReference>
<evidence type="ECO:0000256" key="3">
    <source>
        <dbReference type="ARBA" id="ARBA00009528"/>
    </source>
</evidence>
<feature type="binding site" evidence="7">
    <location>
        <position position="344"/>
    </location>
    <ligand>
        <name>Mn(2+)</name>
        <dbReference type="ChEBI" id="CHEBI:29035"/>
        <label>2</label>
    </ligand>
</feature>
<accession>A0A7C3DXJ0</accession>
<feature type="binding site" evidence="7">
    <location>
        <position position="265"/>
    </location>
    <ligand>
        <name>Mn(2+)</name>
        <dbReference type="ChEBI" id="CHEBI:29035"/>
        <label>2</label>
    </ligand>
</feature>
<dbReference type="EC" id="3.4.11.10" evidence="7"/>
<dbReference type="PRINTS" id="PR00481">
    <property type="entry name" value="LAMNOPPTDASE"/>
</dbReference>
<dbReference type="Pfam" id="PF02789">
    <property type="entry name" value="Peptidase_M17_N"/>
    <property type="match status" value="1"/>
</dbReference>
<evidence type="ECO:0000256" key="7">
    <source>
        <dbReference type="HAMAP-Rule" id="MF_00181"/>
    </source>
</evidence>
<dbReference type="GO" id="GO:0070006">
    <property type="term" value="F:metalloaminopeptidase activity"/>
    <property type="evidence" value="ECO:0007669"/>
    <property type="project" value="InterPro"/>
</dbReference>
<evidence type="ECO:0000256" key="1">
    <source>
        <dbReference type="ARBA" id="ARBA00000135"/>
    </source>
</evidence>
<dbReference type="SUPFAM" id="SSF52949">
    <property type="entry name" value="Macro domain-like"/>
    <property type="match status" value="1"/>
</dbReference>
<reference evidence="9" key="1">
    <citation type="journal article" date="2020" name="mSystems">
        <title>Genome- and Community-Level Interaction Insights into Carbon Utilization and Element Cycling Functions of Hydrothermarchaeota in Hydrothermal Sediment.</title>
        <authorList>
            <person name="Zhou Z."/>
            <person name="Liu Y."/>
            <person name="Xu W."/>
            <person name="Pan J."/>
            <person name="Luo Z.H."/>
            <person name="Li M."/>
        </authorList>
    </citation>
    <scope>NUCLEOTIDE SEQUENCE [LARGE SCALE GENOMIC DNA]</scope>
    <source>
        <strain evidence="9">SpSt-524</strain>
    </source>
</reference>
<feature type="active site" evidence="7">
    <location>
        <position position="346"/>
    </location>
</feature>
<name>A0A7C3DXJ0_MEIRU</name>
<keyword evidence="7" id="KW-0479">Metal-binding</keyword>
<evidence type="ECO:0000313" key="9">
    <source>
        <dbReference type="EMBL" id="HFG21087.1"/>
    </source>
</evidence>
<evidence type="ECO:0000256" key="2">
    <source>
        <dbReference type="ARBA" id="ARBA00000967"/>
    </source>
</evidence>
<comment type="caution">
    <text evidence="9">The sequence shown here is derived from an EMBL/GenBank/DDBJ whole genome shotgun (WGS) entry which is preliminary data.</text>
</comment>
<comment type="subcellular location">
    <subcellularLocation>
        <location evidence="7">Cytoplasm</location>
    </subcellularLocation>
</comment>
<dbReference type="Gene3D" id="3.40.220.10">
    <property type="entry name" value="Leucine Aminopeptidase, subunit E, domain 1"/>
    <property type="match status" value="1"/>
</dbReference>
<feature type="domain" description="Cytosol aminopeptidase" evidence="8">
    <location>
        <begin position="340"/>
        <end position="347"/>
    </location>
</feature>
<comment type="catalytic activity">
    <reaction evidence="2 7">
        <text>Release of an N-terminal amino acid, preferentially leucine, but not glutamic or aspartic acids.</text>
        <dbReference type="EC" id="3.4.11.10"/>
    </reaction>
</comment>
<feature type="binding site" evidence="7">
    <location>
        <position position="283"/>
    </location>
    <ligand>
        <name>Mn(2+)</name>
        <dbReference type="ChEBI" id="CHEBI:29035"/>
        <label>2</label>
    </ligand>
</feature>
<feature type="binding site" evidence="7">
    <location>
        <position position="265"/>
    </location>
    <ligand>
        <name>Mn(2+)</name>
        <dbReference type="ChEBI" id="CHEBI:29035"/>
        <label>1</label>
    </ligand>
</feature>
<feature type="binding site" evidence="7">
    <location>
        <position position="260"/>
    </location>
    <ligand>
        <name>Mn(2+)</name>
        <dbReference type="ChEBI" id="CHEBI:29035"/>
        <label>2</label>
    </ligand>
</feature>
<dbReference type="CDD" id="cd00433">
    <property type="entry name" value="Peptidase_M17"/>
    <property type="match status" value="1"/>
</dbReference>
<dbReference type="NCBIfam" id="NF002076">
    <property type="entry name" value="PRK00913.2-3"/>
    <property type="match status" value="1"/>
</dbReference>
<keyword evidence="5 7" id="KW-0645">Protease</keyword>
<comment type="similarity">
    <text evidence="3 7">Belongs to the peptidase M17 family.</text>
</comment>
<evidence type="ECO:0000256" key="6">
    <source>
        <dbReference type="ARBA" id="ARBA00022801"/>
    </source>
</evidence>
<dbReference type="GO" id="GO:0030145">
    <property type="term" value="F:manganese ion binding"/>
    <property type="evidence" value="ECO:0007669"/>
    <property type="project" value="UniProtKB-UniRule"/>
</dbReference>
<organism evidence="9">
    <name type="scientific">Meiothermus ruber</name>
    <dbReference type="NCBI Taxonomy" id="277"/>
    <lineage>
        <taxon>Bacteria</taxon>
        <taxon>Thermotogati</taxon>
        <taxon>Deinococcota</taxon>
        <taxon>Deinococci</taxon>
        <taxon>Thermales</taxon>
        <taxon>Thermaceae</taxon>
        <taxon>Meiothermus</taxon>
    </lineage>
</organism>
<sequence>MELTLKSARRFVDEIPAPLVVVGVWGGEFSEEGNRLDARYRKALSRMMGDLHFRGDFGETLLVPLGKDEEPGFALLFGLGKKRGVSIETIRKAGAKLVQEIARLGFKEAVTETFLSEKFGKVEASYALAEGALLGGYTWNKYKTTGASSKRGEKLRLWLARASGSAVNRAEIVAEAVNFARDLVNEPPNILTPAELAQRASAMAQELGLEVKVWDEAQIKQAGMGAFYGVAQGSANPPRFIQLTYKPQEPAGRVVALVGKGLTFDTGGYSLKPSESQITMKCDMAGAAAVLGAMRAIARLQPTVEVRAYVAAAENMISGTAYRVSDVLKSLSGKTIEVLNTDAEGRLTLADAITYADQQGADAIVELSTLTGACVVALGEKVAGLFSNDARWGREVQEAAERAGEKVWPLPMEEEYLEALKSNTADIKNTHGRSRSGGAITAALFLAEFTEKPLVHLDIAGPAYTEKNHDLGPAGGTGFGVRTLVELLDTAAAD</sequence>
<dbReference type="SUPFAM" id="SSF53187">
    <property type="entry name" value="Zn-dependent exopeptidases"/>
    <property type="match status" value="1"/>
</dbReference>
<feature type="active site" evidence="7">
    <location>
        <position position="272"/>
    </location>
</feature>
<dbReference type="GO" id="GO:0005737">
    <property type="term" value="C:cytoplasm"/>
    <property type="evidence" value="ECO:0007669"/>
    <property type="project" value="UniProtKB-SubCell"/>
</dbReference>
<feature type="binding site" evidence="7">
    <location>
        <position position="342"/>
    </location>
    <ligand>
        <name>Mn(2+)</name>
        <dbReference type="ChEBI" id="CHEBI:29035"/>
        <label>1</label>
    </ligand>
</feature>
<dbReference type="NCBIfam" id="NF002073">
    <property type="entry name" value="PRK00913.1-2"/>
    <property type="match status" value="1"/>
</dbReference>
<dbReference type="HAMAP" id="MF_00181">
    <property type="entry name" value="Cytosol_peptidase_M17"/>
    <property type="match status" value="1"/>
</dbReference>
<dbReference type="EMBL" id="DSWI01000021">
    <property type="protein sequence ID" value="HFG21087.1"/>
    <property type="molecule type" value="Genomic_DNA"/>
</dbReference>
<dbReference type="PANTHER" id="PTHR11963">
    <property type="entry name" value="LEUCINE AMINOPEPTIDASE-RELATED"/>
    <property type="match status" value="1"/>
</dbReference>
<evidence type="ECO:0000256" key="5">
    <source>
        <dbReference type="ARBA" id="ARBA00022670"/>
    </source>
</evidence>
<dbReference type="InterPro" id="IPR023042">
    <property type="entry name" value="Peptidase_M17_leu_NH2_pept"/>
</dbReference>
<dbReference type="AlphaFoldDB" id="A0A7C3DXJ0"/>
<dbReference type="RefSeq" id="WP_409658572.1">
    <property type="nucleotide sequence ID" value="NZ_JBKBUW010000067.1"/>
</dbReference>
<evidence type="ECO:0000259" key="8">
    <source>
        <dbReference type="PROSITE" id="PS00631"/>
    </source>
</evidence>
<proteinExistence type="inferred from homology"/>
<dbReference type="EC" id="3.4.11.1" evidence="7"/>
<comment type="catalytic activity">
    <reaction evidence="1 7">
        <text>Release of an N-terminal amino acid, Xaa-|-Yaa-, in which Xaa is preferably Leu, but may be other amino acids including Pro although not Arg or Lys, and Yaa may be Pro. Amino acid amides and methyl esters are also readily hydrolyzed, but rates on arylamides are exceedingly low.</text>
        <dbReference type="EC" id="3.4.11.1"/>
    </reaction>
</comment>
<comment type="function">
    <text evidence="7">Presumably involved in the processing and regular turnover of intracellular proteins. Catalyzes the removal of unsubstituted N-terminal amino acids from various peptides.</text>
</comment>
<dbReference type="GO" id="GO:0006508">
    <property type="term" value="P:proteolysis"/>
    <property type="evidence" value="ECO:0007669"/>
    <property type="project" value="UniProtKB-KW"/>
</dbReference>
<dbReference type="Gene3D" id="3.40.630.10">
    <property type="entry name" value="Zn peptidases"/>
    <property type="match status" value="1"/>
</dbReference>
<feature type="binding site" evidence="7">
    <location>
        <position position="344"/>
    </location>
    <ligand>
        <name>Mn(2+)</name>
        <dbReference type="ChEBI" id="CHEBI:29035"/>
        <label>1</label>
    </ligand>
</feature>
<keyword evidence="6 7" id="KW-0378">Hydrolase</keyword>
<evidence type="ECO:0000256" key="4">
    <source>
        <dbReference type="ARBA" id="ARBA00022438"/>
    </source>
</evidence>
<keyword evidence="7" id="KW-0963">Cytoplasm</keyword>
<dbReference type="InterPro" id="IPR043472">
    <property type="entry name" value="Macro_dom-like"/>
</dbReference>
<comment type="cofactor">
    <cofactor evidence="7">
        <name>Mn(2+)</name>
        <dbReference type="ChEBI" id="CHEBI:29035"/>
    </cofactor>
    <text evidence="7">Binds 2 manganese ions per subunit.</text>
</comment>
<gene>
    <name evidence="7" type="primary">pepA</name>
    <name evidence="9" type="ORF">ENS82_10295</name>
</gene>
<dbReference type="NCBIfam" id="NF002083">
    <property type="entry name" value="PRK00913.3-5"/>
    <property type="match status" value="1"/>
</dbReference>
<dbReference type="Pfam" id="PF00883">
    <property type="entry name" value="Peptidase_M17"/>
    <property type="match status" value="1"/>
</dbReference>
<protein>
    <recommendedName>
        <fullName evidence="7">Probable cytosol aminopeptidase</fullName>
        <ecNumber evidence="7">3.4.11.1</ecNumber>
    </recommendedName>
    <alternativeName>
        <fullName evidence="7">Leucine aminopeptidase</fullName>
        <shortName evidence="7">LAP</shortName>
        <ecNumber evidence="7">3.4.11.10</ecNumber>
    </alternativeName>
    <alternativeName>
        <fullName evidence="7">Leucyl aminopeptidase</fullName>
    </alternativeName>
</protein>
<keyword evidence="4 7" id="KW-0031">Aminopeptidase</keyword>
<dbReference type="InterPro" id="IPR011356">
    <property type="entry name" value="Leucine_aapep/pepB"/>
</dbReference>
<dbReference type="InterPro" id="IPR008283">
    <property type="entry name" value="Peptidase_M17_N"/>
</dbReference>